<dbReference type="RefSeq" id="WP_139074907.1">
    <property type="nucleotide sequence ID" value="NZ_VDFU01000001.1"/>
</dbReference>
<protein>
    <submittedName>
        <fullName evidence="1">Ferritin-like domain-containing protein</fullName>
    </submittedName>
</protein>
<evidence type="ECO:0000313" key="2">
    <source>
        <dbReference type="Proteomes" id="UP000305887"/>
    </source>
</evidence>
<sequence length="167" mass="18468">MPAANLEKLFHDGLRDVYYAERKALQALKKHVRAAQHAELKQAFEQHRDETEGQIERLQRVFETIGKRPQGKTCAAMDGLAEEGEEIMEEYKGSPAADAGLLAAAQAIEHYEICRYGTLASWAKQLGNTDAEALLRETLAEEEKTDQLLTELAESVINAAAEEQAAA</sequence>
<dbReference type="PANTHER" id="PTHR30565:SF9">
    <property type="entry name" value="PROTEIN YCIF"/>
    <property type="match status" value="1"/>
</dbReference>
<comment type="caution">
    <text evidence="1">The sequence shown here is derived from an EMBL/GenBank/DDBJ whole genome shotgun (WGS) entry which is preliminary data.</text>
</comment>
<dbReference type="PANTHER" id="PTHR30565">
    <property type="entry name" value="PROTEIN YCIF"/>
    <property type="match status" value="1"/>
</dbReference>
<accession>A0A5C4N5J6</accession>
<dbReference type="SUPFAM" id="SSF47240">
    <property type="entry name" value="Ferritin-like"/>
    <property type="match status" value="1"/>
</dbReference>
<dbReference type="Proteomes" id="UP000305887">
    <property type="component" value="Unassembled WGS sequence"/>
</dbReference>
<evidence type="ECO:0000313" key="1">
    <source>
        <dbReference type="EMBL" id="TNC52983.1"/>
    </source>
</evidence>
<proteinExistence type="predicted"/>
<organism evidence="1 2">
    <name type="scientific">Rubellimicrobium rubrum</name>
    <dbReference type="NCBI Taxonomy" id="2585369"/>
    <lineage>
        <taxon>Bacteria</taxon>
        <taxon>Pseudomonadati</taxon>
        <taxon>Pseudomonadota</taxon>
        <taxon>Alphaproteobacteria</taxon>
        <taxon>Rhodobacterales</taxon>
        <taxon>Roseobacteraceae</taxon>
        <taxon>Rubellimicrobium</taxon>
    </lineage>
</organism>
<dbReference type="InterPro" id="IPR010287">
    <property type="entry name" value="DUF892_YciF-like"/>
</dbReference>
<dbReference type="InterPro" id="IPR047114">
    <property type="entry name" value="YciF"/>
</dbReference>
<keyword evidence="2" id="KW-1185">Reference proteome</keyword>
<gene>
    <name evidence="1" type="ORF">FHG66_01460</name>
</gene>
<dbReference type="Pfam" id="PF05974">
    <property type="entry name" value="DUF892"/>
    <property type="match status" value="1"/>
</dbReference>
<dbReference type="InterPro" id="IPR012347">
    <property type="entry name" value="Ferritin-like"/>
</dbReference>
<reference evidence="1 2" key="1">
    <citation type="submission" date="2019-06" db="EMBL/GenBank/DDBJ databases">
        <title>YIM 131921 draft genome.</title>
        <authorList>
            <person name="Jiang L."/>
        </authorList>
    </citation>
    <scope>NUCLEOTIDE SEQUENCE [LARGE SCALE GENOMIC DNA]</scope>
    <source>
        <strain evidence="1 2">YIM 131921</strain>
    </source>
</reference>
<dbReference type="AlphaFoldDB" id="A0A5C4N5J6"/>
<dbReference type="Gene3D" id="1.20.1260.10">
    <property type="match status" value="1"/>
</dbReference>
<name>A0A5C4N5J6_9RHOB</name>
<dbReference type="InterPro" id="IPR009078">
    <property type="entry name" value="Ferritin-like_SF"/>
</dbReference>
<dbReference type="EMBL" id="VDFU01000001">
    <property type="protein sequence ID" value="TNC52983.1"/>
    <property type="molecule type" value="Genomic_DNA"/>
</dbReference>
<dbReference type="OrthoDB" id="9795056at2"/>